<dbReference type="AlphaFoldDB" id="A0A4R6ZFY6"/>
<comment type="caution">
    <text evidence="2">The sequence shown here is derived from an EMBL/GenBank/DDBJ whole genome shotgun (WGS) entry which is preliminary data.</text>
</comment>
<feature type="coiled-coil region" evidence="1">
    <location>
        <begin position="87"/>
        <end position="114"/>
    </location>
</feature>
<evidence type="ECO:0008006" key="4">
    <source>
        <dbReference type="Google" id="ProtNLM"/>
    </source>
</evidence>
<evidence type="ECO:0000313" key="3">
    <source>
        <dbReference type="Proteomes" id="UP000295558"/>
    </source>
</evidence>
<dbReference type="RefSeq" id="WP_133621108.1">
    <property type="nucleotide sequence ID" value="NZ_JAASUO010000020.1"/>
</dbReference>
<sequence>MTEESRRIRRKQEEEEAVFLREKQGLMNQGEALYQQKIETIRALDDLADRTRYYLQDFVADRSDLNQAFHMIGSASDEVTMVYRKEEDALTYKIEELEKKHRKKQAEYEQELLDTRGEQ</sequence>
<evidence type="ECO:0000313" key="2">
    <source>
        <dbReference type="EMBL" id="TDR51070.1"/>
    </source>
</evidence>
<proteinExistence type="predicted"/>
<dbReference type="OrthoDB" id="2184495at2"/>
<dbReference type="STRING" id="1265846.PROCOU_00325"/>
<keyword evidence="1" id="KW-0175">Coiled coil</keyword>
<dbReference type="Proteomes" id="UP000295558">
    <property type="component" value="Unassembled WGS sequence"/>
</dbReference>
<evidence type="ECO:0000256" key="1">
    <source>
        <dbReference type="SAM" id="Coils"/>
    </source>
</evidence>
<gene>
    <name evidence="2" type="ORF">DFP96_11531</name>
</gene>
<reference evidence="2 3" key="1">
    <citation type="submission" date="2019-03" db="EMBL/GenBank/DDBJ databases">
        <title>Genomic Encyclopedia of Type Strains, Phase III (KMG-III): the genomes of soil and plant-associated and newly described type strains.</title>
        <authorList>
            <person name="Whitman W."/>
        </authorList>
    </citation>
    <scope>NUCLEOTIDE SEQUENCE [LARGE SCALE GENOMIC DNA]</scope>
    <source>
        <strain evidence="2 3">CECT 7972</strain>
    </source>
</reference>
<name>A0A4R6ZFY6_9LIST</name>
<protein>
    <recommendedName>
        <fullName evidence="4">Flagellar FliJ protein</fullName>
    </recommendedName>
</protein>
<accession>A0A4R6ZFY6</accession>
<keyword evidence="3" id="KW-1185">Reference proteome</keyword>
<organism evidence="2 3">
    <name type="scientific">Listeria rocourtiae</name>
    <dbReference type="NCBI Taxonomy" id="647910"/>
    <lineage>
        <taxon>Bacteria</taxon>
        <taxon>Bacillati</taxon>
        <taxon>Bacillota</taxon>
        <taxon>Bacilli</taxon>
        <taxon>Bacillales</taxon>
        <taxon>Listeriaceae</taxon>
        <taxon>Listeria</taxon>
    </lineage>
</organism>
<dbReference type="EMBL" id="SNZK01000015">
    <property type="protein sequence ID" value="TDR51070.1"/>
    <property type="molecule type" value="Genomic_DNA"/>
</dbReference>